<dbReference type="InterPro" id="IPR036249">
    <property type="entry name" value="Thioredoxin-like_sf"/>
</dbReference>
<dbReference type="GO" id="GO:0016209">
    <property type="term" value="F:antioxidant activity"/>
    <property type="evidence" value="ECO:0007669"/>
    <property type="project" value="InterPro"/>
</dbReference>
<dbReference type="InterPro" id="IPR000866">
    <property type="entry name" value="AhpC/TSA"/>
</dbReference>
<reference evidence="5 6" key="1">
    <citation type="submission" date="2020-07" db="EMBL/GenBank/DDBJ databases">
        <authorList>
            <person name="Feng X."/>
        </authorList>
    </citation>
    <scope>NUCLEOTIDE SEQUENCE [LARGE SCALE GENOMIC DNA]</scope>
    <source>
        <strain evidence="5 6">JCM14086</strain>
    </source>
</reference>
<dbReference type="EMBL" id="JACHVA010000040">
    <property type="protein sequence ID" value="MBC2600952.1"/>
    <property type="molecule type" value="Genomic_DNA"/>
</dbReference>
<dbReference type="PANTHER" id="PTHR43110:SF1">
    <property type="entry name" value="THIOL PEROXIDASE"/>
    <property type="match status" value="1"/>
</dbReference>
<gene>
    <name evidence="5" type="ORF">H5P30_04075</name>
</gene>
<evidence type="ECO:0000313" key="5">
    <source>
        <dbReference type="EMBL" id="MBC2600952.1"/>
    </source>
</evidence>
<dbReference type="GO" id="GO:0016491">
    <property type="term" value="F:oxidoreductase activity"/>
    <property type="evidence" value="ECO:0007669"/>
    <property type="project" value="UniProtKB-KW"/>
</dbReference>
<dbReference type="RefSeq" id="WP_185691686.1">
    <property type="nucleotide sequence ID" value="NZ_JACHVA010000040.1"/>
</dbReference>
<protein>
    <submittedName>
        <fullName evidence="5">Redoxin domain-containing protein</fullName>
    </submittedName>
</protein>
<dbReference type="Gene3D" id="3.40.30.10">
    <property type="entry name" value="Glutaredoxin"/>
    <property type="match status" value="1"/>
</dbReference>
<dbReference type="InterPro" id="IPR013766">
    <property type="entry name" value="Thioredoxin_domain"/>
</dbReference>
<dbReference type="Pfam" id="PF00578">
    <property type="entry name" value="AhpC-TSA"/>
    <property type="match status" value="1"/>
</dbReference>
<feature type="active site" description="Cysteine sulfenic acid (-SOH) intermediate; for peroxidase activity" evidence="3">
    <location>
        <position position="49"/>
    </location>
</feature>
<proteinExistence type="predicted"/>
<keyword evidence="2" id="KW-0676">Redox-active center</keyword>
<dbReference type="InterPro" id="IPR050455">
    <property type="entry name" value="Tpx_Peroxidase_subfamily"/>
</dbReference>
<dbReference type="PANTHER" id="PTHR43110">
    <property type="entry name" value="THIOL PEROXIDASE"/>
    <property type="match status" value="1"/>
</dbReference>
<evidence type="ECO:0000256" key="3">
    <source>
        <dbReference type="PIRSR" id="PIRSR000239-1"/>
    </source>
</evidence>
<evidence type="ECO:0000256" key="2">
    <source>
        <dbReference type="ARBA" id="ARBA00023284"/>
    </source>
</evidence>
<name>A0A7X1E4T9_9BACT</name>
<evidence type="ECO:0000313" key="6">
    <source>
        <dbReference type="Proteomes" id="UP000525652"/>
    </source>
</evidence>
<dbReference type="InterPro" id="IPR024706">
    <property type="entry name" value="Peroxiredoxin_AhpC-typ"/>
</dbReference>
<dbReference type="Proteomes" id="UP000525652">
    <property type="component" value="Unassembled WGS sequence"/>
</dbReference>
<dbReference type="PROSITE" id="PS51352">
    <property type="entry name" value="THIOREDOXIN_2"/>
    <property type="match status" value="1"/>
</dbReference>
<sequence length="157" mass="17322">MALSKGTKAPDFKLKYKTADGLTDVTLSDNFGKKNTVLLFFPFAFTSVCMSEMCSVRDTLNAFTELNASVYGISVDSPFTLEVMAKKENISFPLLSDFNKDVAKAYDVLYEDLLGLRGVAKRSAFVINKDGEITYSWSSDDPKNVPDFPELRAAISA</sequence>
<keyword evidence="6" id="KW-1185">Reference proteome</keyword>
<organism evidence="5 6">
    <name type="scientific">Puniceicoccus vermicola</name>
    <dbReference type="NCBI Taxonomy" id="388746"/>
    <lineage>
        <taxon>Bacteria</taxon>
        <taxon>Pseudomonadati</taxon>
        <taxon>Verrucomicrobiota</taxon>
        <taxon>Opitutia</taxon>
        <taxon>Puniceicoccales</taxon>
        <taxon>Puniceicoccaceae</taxon>
        <taxon>Puniceicoccus</taxon>
    </lineage>
</organism>
<comment type="caution">
    <text evidence="5">The sequence shown here is derived from an EMBL/GenBank/DDBJ whole genome shotgun (WGS) entry which is preliminary data.</text>
</comment>
<accession>A0A7X1E4T9</accession>
<dbReference type="PIRSF" id="PIRSF000239">
    <property type="entry name" value="AHPC"/>
    <property type="match status" value="1"/>
</dbReference>
<dbReference type="AlphaFoldDB" id="A0A7X1E4T9"/>
<evidence type="ECO:0000256" key="1">
    <source>
        <dbReference type="ARBA" id="ARBA00023002"/>
    </source>
</evidence>
<evidence type="ECO:0000259" key="4">
    <source>
        <dbReference type="PROSITE" id="PS51352"/>
    </source>
</evidence>
<dbReference type="SUPFAM" id="SSF52833">
    <property type="entry name" value="Thioredoxin-like"/>
    <property type="match status" value="1"/>
</dbReference>
<keyword evidence="1" id="KW-0560">Oxidoreductase</keyword>
<feature type="domain" description="Thioredoxin" evidence="4">
    <location>
        <begin position="3"/>
        <end position="157"/>
    </location>
</feature>